<dbReference type="Gene3D" id="1.20.5.110">
    <property type="match status" value="1"/>
</dbReference>
<keyword evidence="1" id="KW-0812">Transmembrane</keyword>
<evidence type="ECO:0000259" key="2">
    <source>
        <dbReference type="PROSITE" id="PS50192"/>
    </source>
</evidence>
<dbReference type="SUPFAM" id="SSF47661">
    <property type="entry name" value="t-snare proteins"/>
    <property type="match status" value="1"/>
</dbReference>
<dbReference type="Gene3D" id="1.20.58.90">
    <property type="match status" value="1"/>
</dbReference>
<dbReference type="InterPro" id="IPR010989">
    <property type="entry name" value="SNARE"/>
</dbReference>
<dbReference type="CDD" id="cd15841">
    <property type="entry name" value="SNARE_Qc"/>
    <property type="match status" value="1"/>
</dbReference>
<proteinExistence type="predicted"/>
<dbReference type="PROSITE" id="PS50192">
    <property type="entry name" value="T_SNARE"/>
    <property type="match status" value="1"/>
</dbReference>
<evidence type="ECO:0000256" key="1">
    <source>
        <dbReference type="SAM" id="Phobius"/>
    </source>
</evidence>
<feature type="domain" description="T-SNARE coiled-coil homology" evidence="2">
    <location>
        <begin position="148"/>
        <end position="210"/>
    </location>
</feature>
<gene>
    <name evidence="3" type="ORF">BLNAU_22916</name>
</gene>
<comment type="caution">
    <text evidence="3">The sequence shown here is derived from an EMBL/GenBank/DDBJ whole genome shotgun (WGS) entry which is preliminary data.</text>
</comment>
<sequence length="241" mass="28160">MSVDPYPQVHGELVVNESEIRNNHSQWKNSLKNGTYEDIMYAKNQLHQQLDDFTTILKELREGVEGNVMRYNVTPQQLQERLHTIDTYLKNANAIEKDLNSKATKELLQKKQKEELIQNQRKAQRNKLDEELINVNQSHITNAQMEQETIERQQDQKFDDLHQNVARLTEIANVMSDNLDEDTERIERLSGEVEQNKDKIGILNKTVDKVRNMKNKGKWCIIIALVIVLIVLLVILFNVIF</sequence>
<dbReference type="InterPro" id="IPR000727">
    <property type="entry name" value="T_SNARE_dom"/>
</dbReference>
<keyword evidence="1" id="KW-1133">Transmembrane helix</keyword>
<evidence type="ECO:0000313" key="4">
    <source>
        <dbReference type="Proteomes" id="UP001281761"/>
    </source>
</evidence>
<dbReference type="SMART" id="SM00397">
    <property type="entry name" value="t_SNARE"/>
    <property type="match status" value="1"/>
</dbReference>
<reference evidence="3 4" key="1">
    <citation type="journal article" date="2022" name="bioRxiv">
        <title>Genomics of Preaxostyla Flagellates Illuminates Evolutionary Transitions and the Path Towards Mitochondrial Loss.</title>
        <authorList>
            <person name="Novak L.V.F."/>
            <person name="Treitli S.C."/>
            <person name="Pyrih J."/>
            <person name="Halakuc P."/>
            <person name="Pipaliya S.V."/>
            <person name="Vacek V."/>
            <person name="Brzon O."/>
            <person name="Soukal P."/>
            <person name="Eme L."/>
            <person name="Dacks J.B."/>
            <person name="Karnkowska A."/>
            <person name="Elias M."/>
            <person name="Hampl V."/>
        </authorList>
    </citation>
    <scope>NUCLEOTIDE SEQUENCE [LARGE SCALE GENOMIC DNA]</scope>
    <source>
        <strain evidence="3">NAU3</strain>
        <tissue evidence="3">Gut</tissue>
    </source>
</reference>
<dbReference type="EMBL" id="JARBJD010000428">
    <property type="protein sequence ID" value="KAK2942159.1"/>
    <property type="molecule type" value="Genomic_DNA"/>
</dbReference>
<accession>A0ABQ9WST5</accession>
<evidence type="ECO:0000313" key="3">
    <source>
        <dbReference type="EMBL" id="KAK2942159.1"/>
    </source>
</evidence>
<dbReference type="Proteomes" id="UP001281761">
    <property type="component" value="Unassembled WGS sequence"/>
</dbReference>
<dbReference type="SUPFAM" id="SSF58038">
    <property type="entry name" value="SNARE fusion complex"/>
    <property type="match status" value="1"/>
</dbReference>
<keyword evidence="1" id="KW-0472">Membrane</keyword>
<organism evidence="3 4">
    <name type="scientific">Blattamonas nauphoetae</name>
    <dbReference type="NCBI Taxonomy" id="2049346"/>
    <lineage>
        <taxon>Eukaryota</taxon>
        <taxon>Metamonada</taxon>
        <taxon>Preaxostyla</taxon>
        <taxon>Oxymonadida</taxon>
        <taxon>Blattamonas</taxon>
    </lineage>
</organism>
<name>A0ABQ9WST5_9EUKA</name>
<feature type="transmembrane region" description="Helical" evidence="1">
    <location>
        <begin position="219"/>
        <end position="240"/>
    </location>
</feature>
<keyword evidence="4" id="KW-1185">Reference proteome</keyword>
<protein>
    <recommendedName>
        <fullName evidence="2">t-SNARE coiled-coil homology domain-containing protein</fullName>
    </recommendedName>
</protein>